<accession>A0ABY3QRM5</accession>
<evidence type="ECO:0000313" key="2">
    <source>
        <dbReference type="Proteomes" id="UP001430990"/>
    </source>
</evidence>
<organism evidence="1 2">
    <name type="scientific">Bradyrhizobium barranii</name>
    <dbReference type="NCBI Taxonomy" id="2992140"/>
    <lineage>
        <taxon>Bacteria</taxon>
        <taxon>Pseudomonadati</taxon>
        <taxon>Pseudomonadota</taxon>
        <taxon>Alphaproteobacteria</taxon>
        <taxon>Hyphomicrobiales</taxon>
        <taxon>Nitrobacteraceae</taxon>
        <taxon>Bradyrhizobium</taxon>
    </lineage>
</organism>
<reference evidence="1" key="1">
    <citation type="submission" date="2021-11" db="EMBL/GenBank/DDBJ databases">
        <title>Australian commercial rhizobial inoculants.</title>
        <authorList>
            <person name="Kohlmeier M.G."/>
            <person name="O'Hara G.W."/>
            <person name="Colombi E."/>
            <person name="Ramsay J.P."/>
            <person name="Terpolilli J."/>
        </authorList>
    </citation>
    <scope>NUCLEOTIDE SEQUENCE</scope>
    <source>
        <strain evidence="1">CC829</strain>
    </source>
</reference>
<dbReference type="EMBL" id="CP088100">
    <property type="protein sequence ID" value="UFW88400.1"/>
    <property type="molecule type" value="Genomic_DNA"/>
</dbReference>
<proteinExistence type="predicted"/>
<name>A0ABY3QRM5_9BRAD</name>
<keyword evidence="2" id="KW-1185">Reference proteome</keyword>
<evidence type="ECO:0000313" key="1">
    <source>
        <dbReference type="EMBL" id="UFW88400.1"/>
    </source>
</evidence>
<protein>
    <submittedName>
        <fullName evidence="1">Uncharacterized protein</fullName>
    </submittedName>
</protein>
<gene>
    <name evidence="1" type="ORF">BjapCC829_07620</name>
</gene>
<dbReference type="Proteomes" id="UP001430990">
    <property type="component" value="Chromosome"/>
</dbReference>
<sequence length="128" mass="14495">MLTPAEIAAAKTRINYQPGNVLHAEDDSVRIAYQWLDAQIITKRKLRAGYPLKEIIEIWGGRFVASSDVWVAAELHPRIQGTYPQFAISSRLTLPSCRRLVGIGKARTKDYLLATDYIIKHYGRIETP</sequence>
<dbReference type="RefSeq" id="WP_231144179.1">
    <property type="nucleotide sequence ID" value="NZ_CP088100.1"/>
</dbReference>